<dbReference type="Proteomes" id="UP001342314">
    <property type="component" value="Unassembled WGS sequence"/>
</dbReference>
<evidence type="ECO:0000256" key="9">
    <source>
        <dbReference type="ARBA" id="ARBA00023235"/>
    </source>
</evidence>
<dbReference type="Pfam" id="PF03853">
    <property type="entry name" value="YjeF_N"/>
    <property type="match status" value="1"/>
</dbReference>
<dbReference type="InterPro" id="IPR004443">
    <property type="entry name" value="YjeF_N_dom"/>
</dbReference>
<keyword evidence="5 10" id="KW-0547">Nucleotide-binding</keyword>
<dbReference type="SUPFAM" id="SSF64153">
    <property type="entry name" value="YjeF N-terminal domain-like"/>
    <property type="match status" value="1"/>
</dbReference>
<comment type="caution">
    <text evidence="10">Lacks conserved residue(s) required for the propagation of feature annotation.</text>
</comment>
<feature type="binding site" evidence="10">
    <location>
        <begin position="95"/>
        <end position="99"/>
    </location>
    <ligand>
        <name>(6S)-NADPHX</name>
        <dbReference type="ChEBI" id="CHEBI:64076"/>
    </ligand>
</feature>
<comment type="cofactor">
    <cofactor evidence="10">
        <name>K(+)</name>
        <dbReference type="ChEBI" id="CHEBI:29103"/>
    </cofactor>
    <text evidence="10">Binds 1 potassium ion per subunit.</text>
</comment>
<keyword evidence="6" id="KW-0521">NADP</keyword>
<comment type="similarity">
    <text evidence="10">Belongs to the NnrE/AIBP family.</text>
</comment>
<dbReference type="NCBIfam" id="TIGR00197">
    <property type="entry name" value="yjeF_nterm"/>
    <property type="match status" value="1"/>
</dbReference>
<comment type="caution">
    <text evidence="12">The sequence shown here is derived from an EMBL/GenBank/DDBJ whole genome shotgun (WGS) entry which is preliminary data.</text>
</comment>
<evidence type="ECO:0000256" key="5">
    <source>
        <dbReference type="ARBA" id="ARBA00022741"/>
    </source>
</evidence>
<keyword evidence="8 10" id="KW-0520">NAD</keyword>
<feature type="binding site" evidence="10">
    <location>
        <position position="208"/>
    </location>
    <ligand>
        <name>(6S)-NADPHX</name>
        <dbReference type="ChEBI" id="CHEBI:64076"/>
    </ligand>
</feature>
<sequence length="287" mass="30896">MSGLLSTIAGAFRAPAPRQPRYIGAEEAVAIDGWLMGGDDQGAFSLDQLMELAGLSVAQAVAHLYPLGPKLAPDANGIKQKRTNERVLVCCGPGNQGGDGLVAARHLYHFGYAPSVFYPKESKGEIFARLKKQCENLDLPLIAPPNSGSSSFPMAPDAQDVAFRRAMDNTDVVLDCVFGFSFKPPPRAPFITVLDEFKKTKHPILSVDIPSGWDVESGNADGTGFTPDAVLSLTAPKKGIRAFVEAGGKHLLGGRFIPDSLVEQYKLNLPDYPEDGSQIVDITWRKE</sequence>
<dbReference type="GO" id="GO:0005739">
    <property type="term" value="C:mitochondrion"/>
    <property type="evidence" value="ECO:0007669"/>
    <property type="project" value="UniProtKB-SubCell"/>
</dbReference>
<comment type="catalytic activity">
    <reaction evidence="2 10">
        <text>(6R)-NADPHX = (6S)-NADPHX</text>
        <dbReference type="Rhea" id="RHEA:32227"/>
        <dbReference type="ChEBI" id="CHEBI:64076"/>
        <dbReference type="ChEBI" id="CHEBI:64077"/>
        <dbReference type="EC" id="5.1.99.6"/>
    </reaction>
</comment>
<feature type="binding site" evidence="10">
    <location>
        <begin position="179"/>
        <end position="185"/>
    </location>
    <ligand>
        <name>(6S)-NADPHX</name>
        <dbReference type="ChEBI" id="CHEBI:64076"/>
    </ligand>
</feature>
<dbReference type="InterPro" id="IPR032976">
    <property type="entry name" value="YJEFN_prot_NAXE-like"/>
</dbReference>
<dbReference type="GO" id="GO:0000166">
    <property type="term" value="F:nucleotide binding"/>
    <property type="evidence" value="ECO:0007669"/>
    <property type="project" value="UniProtKB-KW"/>
</dbReference>
<feature type="domain" description="YjeF N-terminal" evidence="11">
    <location>
        <begin position="28"/>
        <end position="268"/>
    </location>
</feature>
<dbReference type="PANTHER" id="PTHR13232">
    <property type="entry name" value="NAD(P)H-HYDRATE EPIMERASE"/>
    <property type="match status" value="1"/>
</dbReference>
<name>A0AAV5G497_9BASI</name>
<evidence type="ECO:0000256" key="7">
    <source>
        <dbReference type="ARBA" id="ARBA00022958"/>
    </source>
</evidence>
<dbReference type="Gene3D" id="3.40.50.10260">
    <property type="entry name" value="YjeF N-terminal domain"/>
    <property type="match status" value="1"/>
</dbReference>
<evidence type="ECO:0000256" key="8">
    <source>
        <dbReference type="ARBA" id="ARBA00023027"/>
    </source>
</evidence>
<comment type="catalytic activity">
    <reaction evidence="1 10">
        <text>(6R)-NADHX = (6S)-NADHX</text>
        <dbReference type="Rhea" id="RHEA:32215"/>
        <dbReference type="ChEBI" id="CHEBI:64074"/>
        <dbReference type="ChEBI" id="CHEBI:64075"/>
        <dbReference type="EC" id="5.1.99.6"/>
    </reaction>
</comment>
<gene>
    <name evidence="12" type="ORF">Rhopal_000131-T1</name>
</gene>
<comment type="subcellular location">
    <subcellularLocation>
        <location evidence="10">Cytoplasm</location>
    </subcellularLocation>
    <subcellularLocation>
        <location evidence="10">Mitochondrion</location>
    </subcellularLocation>
</comment>
<feature type="binding site" evidence="10">
    <location>
        <position position="96"/>
    </location>
    <ligand>
        <name>K(+)</name>
        <dbReference type="ChEBI" id="CHEBI:29103"/>
    </ligand>
</feature>
<feature type="binding site" evidence="10">
    <location>
        <position position="211"/>
    </location>
    <ligand>
        <name>K(+)</name>
        <dbReference type="ChEBI" id="CHEBI:29103"/>
    </ligand>
</feature>
<accession>A0AAV5G497</accession>
<evidence type="ECO:0000259" key="11">
    <source>
        <dbReference type="PROSITE" id="PS51385"/>
    </source>
</evidence>
<dbReference type="PROSITE" id="PS51385">
    <property type="entry name" value="YJEF_N"/>
    <property type="match status" value="1"/>
</dbReference>
<evidence type="ECO:0000256" key="6">
    <source>
        <dbReference type="ARBA" id="ARBA00022857"/>
    </source>
</evidence>
<dbReference type="AlphaFoldDB" id="A0AAV5G497"/>
<comment type="function">
    <text evidence="10">Catalyzes the epimerization of the S- and R-forms of NAD(P)HX, a damaged form of NAD(P)H that is a result of enzymatic or heat-dependent hydration. This is a prerequisite for the S-specific NAD(P)H-hydrate dehydratase to allow the repair of both epimers of NAD(P)HX.</text>
</comment>
<dbReference type="EMBL" id="BQKY01000001">
    <property type="protein sequence ID" value="GJN87186.1"/>
    <property type="molecule type" value="Genomic_DNA"/>
</dbReference>
<reference evidence="12 13" key="1">
    <citation type="submission" date="2021-12" db="EMBL/GenBank/DDBJ databases">
        <title>High titer production of polyol ester of fatty acids by Rhodotorula paludigena BS15 towards product separation-free biomass refinery.</title>
        <authorList>
            <person name="Mano J."/>
            <person name="Ono H."/>
            <person name="Tanaka T."/>
            <person name="Naito K."/>
            <person name="Sushida H."/>
            <person name="Ike M."/>
            <person name="Tokuyasu K."/>
            <person name="Kitaoka M."/>
        </authorList>
    </citation>
    <scope>NUCLEOTIDE SEQUENCE [LARGE SCALE GENOMIC DNA]</scope>
    <source>
        <strain evidence="12 13">BS15</strain>
    </source>
</reference>
<evidence type="ECO:0000256" key="2">
    <source>
        <dbReference type="ARBA" id="ARBA00000909"/>
    </source>
</evidence>
<evidence type="ECO:0000256" key="1">
    <source>
        <dbReference type="ARBA" id="ARBA00000013"/>
    </source>
</evidence>
<dbReference type="PANTHER" id="PTHR13232:SF10">
    <property type="entry name" value="NAD(P)H-HYDRATE EPIMERASE"/>
    <property type="match status" value="1"/>
</dbReference>
<dbReference type="EC" id="5.1.99.6" evidence="3 10"/>
<evidence type="ECO:0000256" key="4">
    <source>
        <dbReference type="ARBA" id="ARBA00022723"/>
    </source>
</evidence>
<protein>
    <recommendedName>
        <fullName evidence="3 10">NAD(P)H-hydrate epimerase</fullName>
        <ecNumber evidence="3 10">5.1.99.6</ecNumber>
    </recommendedName>
    <alternativeName>
        <fullName evidence="10">NAD(P)HX epimerase</fullName>
    </alternativeName>
</protein>
<dbReference type="GO" id="GO:0046872">
    <property type="term" value="F:metal ion binding"/>
    <property type="evidence" value="ECO:0007669"/>
    <property type="project" value="UniProtKB-KW"/>
</dbReference>
<dbReference type="HAMAP" id="MF_01966">
    <property type="entry name" value="NADHX_epimerase"/>
    <property type="match status" value="1"/>
</dbReference>
<feature type="binding site" evidence="10">
    <location>
        <position position="175"/>
    </location>
    <ligand>
        <name>K(+)</name>
        <dbReference type="ChEBI" id="CHEBI:29103"/>
    </ligand>
</feature>
<evidence type="ECO:0000313" key="13">
    <source>
        <dbReference type="Proteomes" id="UP001342314"/>
    </source>
</evidence>
<keyword evidence="9 10" id="KW-0413">Isomerase</keyword>
<keyword evidence="4 10" id="KW-0479">Metal-binding</keyword>
<dbReference type="InterPro" id="IPR036652">
    <property type="entry name" value="YjeF_N_dom_sf"/>
</dbReference>
<keyword evidence="10" id="KW-0496">Mitochondrion</keyword>
<evidence type="ECO:0000313" key="12">
    <source>
        <dbReference type="EMBL" id="GJN87186.1"/>
    </source>
</evidence>
<proteinExistence type="inferred from homology"/>
<keyword evidence="7 10" id="KW-0630">Potassium</keyword>
<evidence type="ECO:0000256" key="10">
    <source>
        <dbReference type="HAMAP-Rule" id="MF_03159"/>
    </source>
</evidence>
<keyword evidence="13" id="KW-1185">Reference proteome</keyword>
<dbReference type="GO" id="GO:0052856">
    <property type="term" value="F:NAD(P)HX epimerase activity"/>
    <property type="evidence" value="ECO:0007669"/>
    <property type="project" value="UniProtKB-UniRule"/>
</dbReference>
<evidence type="ECO:0000256" key="3">
    <source>
        <dbReference type="ARBA" id="ARBA00012228"/>
    </source>
</evidence>
<keyword evidence="10" id="KW-0963">Cytoplasm</keyword>
<organism evidence="12 13">
    <name type="scientific">Rhodotorula paludigena</name>
    <dbReference type="NCBI Taxonomy" id="86838"/>
    <lineage>
        <taxon>Eukaryota</taxon>
        <taxon>Fungi</taxon>
        <taxon>Dikarya</taxon>
        <taxon>Basidiomycota</taxon>
        <taxon>Pucciniomycotina</taxon>
        <taxon>Microbotryomycetes</taxon>
        <taxon>Sporidiobolales</taxon>
        <taxon>Sporidiobolaceae</taxon>
        <taxon>Rhodotorula</taxon>
    </lineage>
</organism>